<organism evidence="2 3">
    <name type="scientific">Roseibium porphyridii</name>
    <dbReference type="NCBI Taxonomy" id="2866279"/>
    <lineage>
        <taxon>Bacteria</taxon>
        <taxon>Pseudomonadati</taxon>
        <taxon>Pseudomonadota</taxon>
        <taxon>Alphaproteobacteria</taxon>
        <taxon>Hyphomicrobiales</taxon>
        <taxon>Stappiaceae</taxon>
        <taxon>Roseibium</taxon>
    </lineage>
</organism>
<evidence type="ECO:0000313" key="3">
    <source>
        <dbReference type="Proteomes" id="UP001209803"/>
    </source>
</evidence>
<keyword evidence="1" id="KW-0812">Transmembrane</keyword>
<dbReference type="RefSeq" id="WP_173005982.1">
    <property type="nucleotide sequence ID" value="NZ_CP120863.1"/>
</dbReference>
<gene>
    <name evidence="2" type="ORF">K1718_12390</name>
</gene>
<dbReference type="EMBL" id="CP120863">
    <property type="protein sequence ID" value="WFE92125.1"/>
    <property type="molecule type" value="Genomic_DNA"/>
</dbReference>
<accession>A0ABY8F9F1</accession>
<evidence type="ECO:0008006" key="4">
    <source>
        <dbReference type="Google" id="ProtNLM"/>
    </source>
</evidence>
<feature type="transmembrane region" description="Helical" evidence="1">
    <location>
        <begin position="6"/>
        <end position="23"/>
    </location>
</feature>
<sequence length="61" mass="6967">MALKNTYSIALIVSATIIIAALFPKYTEESDWSSLDQCYNNYKNCCNQEQSQRPEFCTLHG</sequence>
<reference evidence="2 3" key="1">
    <citation type="submission" date="2023-03" db="EMBL/GenBank/DDBJ databases">
        <title>Roseibium porphyridii sp. nov. and Roseibium rhodosorbium sp. nov. isolated from marine algae, Porphyridium cruentum and Rhodosorus marinus, respectively.</title>
        <authorList>
            <person name="Lee M.W."/>
            <person name="Choi B.J."/>
            <person name="Lee J.K."/>
            <person name="Choi D.G."/>
            <person name="Baek J.H."/>
            <person name="Bayburt H."/>
            <person name="Kim J.M."/>
            <person name="Han D.M."/>
            <person name="Kim K.H."/>
            <person name="Jeon C.O."/>
        </authorList>
    </citation>
    <scope>NUCLEOTIDE SEQUENCE [LARGE SCALE GENOMIC DNA]</scope>
    <source>
        <strain evidence="2 3">KMA01</strain>
    </source>
</reference>
<keyword evidence="1" id="KW-1133">Transmembrane helix</keyword>
<keyword evidence="1" id="KW-0472">Membrane</keyword>
<evidence type="ECO:0000313" key="2">
    <source>
        <dbReference type="EMBL" id="WFE92125.1"/>
    </source>
</evidence>
<name>A0ABY8F9F1_9HYPH</name>
<dbReference type="Proteomes" id="UP001209803">
    <property type="component" value="Chromosome"/>
</dbReference>
<evidence type="ECO:0000256" key="1">
    <source>
        <dbReference type="SAM" id="Phobius"/>
    </source>
</evidence>
<protein>
    <recommendedName>
        <fullName evidence="4">DUF3551 domain-containing protein</fullName>
    </recommendedName>
</protein>
<keyword evidence="3" id="KW-1185">Reference proteome</keyword>
<proteinExistence type="predicted"/>